<feature type="transmembrane region" description="Helical" evidence="1">
    <location>
        <begin position="43"/>
        <end position="62"/>
    </location>
</feature>
<keyword evidence="1" id="KW-1133">Transmembrane helix</keyword>
<dbReference type="RefSeq" id="WP_179848300.1">
    <property type="nucleotide sequence ID" value="NZ_JACCBA010000001.1"/>
</dbReference>
<gene>
    <name evidence="2" type="ORF">BJY14_008016</name>
</gene>
<dbReference type="Proteomes" id="UP000529783">
    <property type="component" value="Unassembled WGS sequence"/>
</dbReference>
<dbReference type="AlphaFoldDB" id="A0A7Y9EQD3"/>
<accession>A0A7Y9EQD3</accession>
<dbReference type="EMBL" id="JACCBA010000001">
    <property type="protein sequence ID" value="NYD52033.1"/>
    <property type="molecule type" value="Genomic_DNA"/>
</dbReference>
<evidence type="ECO:0000313" key="3">
    <source>
        <dbReference type="Proteomes" id="UP000529783"/>
    </source>
</evidence>
<sequence length="189" mass="20117">MPEPVPFFPPPGPSADTDDLACDLIHDLAELRQADRRRTVTRTAFAAGFVLIGAALAAPVVAQVPPRQLGTALVAALAVAAVVGLCGDAWHSLTRCYELIRGDGPGARRRIVRRWYAPGSTVWRADPKPWHGPLAVLGWVADPACRVPWALVYDGTPSTCGGAALWLPLDELAPHPTSPRPVPGFEVVV</sequence>
<name>A0A7Y9EQD3_9ACTN</name>
<keyword evidence="3" id="KW-1185">Reference proteome</keyword>
<evidence type="ECO:0000313" key="2">
    <source>
        <dbReference type="EMBL" id="NYD52033.1"/>
    </source>
</evidence>
<keyword evidence="1" id="KW-0472">Membrane</keyword>
<comment type="caution">
    <text evidence="2">The sequence shown here is derived from an EMBL/GenBank/DDBJ whole genome shotgun (WGS) entry which is preliminary data.</text>
</comment>
<protein>
    <submittedName>
        <fullName evidence="2">Uncharacterized protein</fullName>
    </submittedName>
</protein>
<evidence type="ECO:0000256" key="1">
    <source>
        <dbReference type="SAM" id="Phobius"/>
    </source>
</evidence>
<keyword evidence="1" id="KW-0812">Transmembrane</keyword>
<reference evidence="2 3" key="1">
    <citation type="submission" date="2020-07" db="EMBL/GenBank/DDBJ databases">
        <title>Sequencing the genomes of 1000 actinobacteria strains.</title>
        <authorList>
            <person name="Klenk H.-P."/>
        </authorList>
    </citation>
    <scope>NUCLEOTIDE SEQUENCE [LARGE SCALE GENOMIC DNA]</scope>
    <source>
        <strain evidence="2 3">DSM 40398</strain>
    </source>
</reference>
<feature type="transmembrane region" description="Helical" evidence="1">
    <location>
        <begin position="68"/>
        <end position="90"/>
    </location>
</feature>
<organism evidence="2 3">
    <name type="scientific">Actinomadura luteofluorescens</name>
    <dbReference type="NCBI Taxonomy" id="46163"/>
    <lineage>
        <taxon>Bacteria</taxon>
        <taxon>Bacillati</taxon>
        <taxon>Actinomycetota</taxon>
        <taxon>Actinomycetes</taxon>
        <taxon>Streptosporangiales</taxon>
        <taxon>Thermomonosporaceae</taxon>
        <taxon>Actinomadura</taxon>
    </lineage>
</organism>
<proteinExistence type="predicted"/>